<keyword evidence="1" id="KW-0812">Transmembrane</keyword>
<sequence length="68" mass="7683">MVKKIKSILFKTCTFIFICFMVFPAVLQFIEIPNNQKSIDKPKLSAPVITINSPTPNQVLMGQLQDLT</sequence>
<keyword evidence="1" id="KW-0472">Membrane</keyword>
<dbReference type="EMBL" id="LAZR01011583">
    <property type="protein sequence ID" value="KKM60935.1"/>
    <property type="molecule type" value="Genomic_DNA"/>
</dbReference>
<dbReference type="AlphaFoldDB" id="A0A0F9LA27"/>
<keyword evidence="1" id="KW-1133">Transmembrane helix</keyword>
<reference evidence="2" key="1">
    <citation type="journal article" date="2015" name="Nature">
        <title>Complex archaea that bridge the gap between prokaryotes and eukaryotes.</title>
        <authorList>
            <person name="Spang A."/>
            <person name="Saw J.H."/>
            <person name="Jorgensen S.L."/>
            <person name="Zaremba-Niedzwiedzka K."/>
            <person name="Martijn J."/>
            <person name="Lind A.E."/>
            <person name="van Eijk R."/>
            <person name="Schleper C."/>
            <person name="Guy L."/>
            <person name="Ettema T.J."/>
        </authorList>
    </citation>
    <scope>NUCLEOTIDE SEQUENCE</scope>
</reference>
<evidence type="ECO:0000313" key="2">
    <source>
        <dbReference type="EMBL" id="KKM60935.1"/>
    </source>
</evidence>
<name>A0A0F9LA27_9ZZZZ</name>
<evidence type="ECO:0000256" key="1">
    <source>
        <dbReference type="SAM" id="Phobius"/>
    </source>
</evidence>
<accession>A0A0F9LA27</accession>
<proteinExistence type="predicted"/>
<comment type="caution">
    <text evidence="2">The sequence shown here is derived from an EMBL/GenBank/DDBJ whole genome shotgun (WGS) entry which is preliminary data.</text>
</comment>
<protein>
    <submittedName>
        <fullName evidence="2">Uncharacterized protein</fullName>
    </submittedName>
</protein>
<organism evidence="2">
    <name type="scientific">marine sediment metagenome</name>
    <dbReference type="NCBI Taxonomy" id="412755"/>
    <lineage>
        <taxon>unclassified sequences</taxon>
        <taxon>metagenomes</taxon>
        <taxon>ecological metagenomes</taxon>
    </lineage>
</organism>
<gene>
    <name evidence="2" type="ORF">LCGC14_1536770</name>
</gene>
<feature type="transmembrane region" description="Helical" evidence="1">
    <location>
        <begin position="12"/>
        <end position="30"/>
    </location>
</feature>